<accession>A0A9N9L4B1</accession>
<evidence type="ECO:0000313" key="1">
    <source>
        <dbReference type="EMBL" id="CAG8958336.1"/>
    </source>
</evidence>
<dbReference type="EMBL" id="CAJVRL010000081">
    <property type="protein sequence ID" value="CAG8958336.1"/>
    <property type="molecule type" value="Genomic_DNA"/>
</dbReference>
<name>A0A9N9L4B1_9HELO</name>
<dbReference type="OrthoDB" id="2394218at2759"/>
<keyword evidence="2" id="KW-1185">Reference proteome</keyword>
<evidence type="ECO:0000313" key="2">
    <source>
        <dbReference type="Proteomes" id="UP000696280"/>
    </source>
</evidence>
<dbReference type="Gene3D" id="3.90.640.10">
    <property type="entry name" value="Actin, Chain A, domain 4"/>
    <property type="match status" value="1"/>
</dbReference>
<evidence type="ECO:0008006" key="3">
    <source>
        <dbReference type="Google" id="ProtNLM"/>
    </source>
</evidence>
<sequence>MRYIFLHDPSQFLCHHYQRSLVMADPRPDLVIAIDFGMTCTGVAFCNVATGEETVRWLQKWPGRANAVENKVPTVLVYPKNSTEPSSWGFLSEKPTEQMSEDKDCKEWFKTFLDEKKLRVAQQNANTPGVCPSSVQEVEKLYCDFFRFLYQTIQQKLQGELASIWEDANIEFIFSVPTTWKVVPTVERFRSTIERAGFGKFPGHKAVIGLTEAEAAAVHTARVFPKIFKERDILLVCDVGGGTTDLCILRVTGTVGTGSLSLEQIDIVQGATIGSVQLDTAFENSVRERFDMANQTIPLPFEPKELDDIAWEMGKSKEYQNAKCEHGSSDDDTEYFTVAIPKLDRGYVNENAGIAYGEMKFRRDSIQGYFDAQIIKLFELIDKQLIRMQQKFPTEQVAHLVLSGGLGNSPYVQKRLRERYSFGNCSATFPNARALQVRIAPEPQLVVCKGMVADRIQKLKSGKSVLGWRCSRASYGTLCKVLYDPTNPSHIGQRTEKDLLDGKLYVLGCINWFIKQGEAVSIDYPIVKHFNRKCAPATRLNRNPPRVFPTAVVTTDMDIDLGLPYVMNSSCQKLCDLTADFSAVPLTSFKLKNRHWWNTGEKYHRIDFVIKVALGPADVNFELWHDGRKLSQDQPIRVEWIAAEKPVEDVAGLGIEKAWAMASVANLG</sequence>
<gene>
    <name evidence="1" type="ORF">HYFRA_00000693</name>
</gene>
<dbReference type="Proteomes" id="UP000696280">
    <property type="component" value="Unassembled WGS sequence"/>
</dbReference>
<proteinExistence type="predicted"/>
<dbReference type="SUPFAM" id="SSF53067">
    <property type="entry name" value="Actin-like ATPase domain"/>
    <property type="match status" value="1"/>
</dbReference>
<dbReference type="Gene3D" id="3.30.420.40">
    <property type="match status" value="2"/>
</dbReference>
<dbReference type="PANTHER" id="PTHR42749">
    <property type="entry name" value="CELL SHAPE-DETERMINING PROTEIN MREB"/>
    <property type="match status" value="1"/>
</dbReference>
<comment type="caution">
    <text evidence="1">The sequence shown here is derived from an EMBL/GenBank/DDBJ whole genome shotgun (WGS) entry which is preliminary data.</text>
</comment>
<dbReference type="CDD" id="cd10170">
    <property type="entry name" value="ASKHA_NBD_HSP70"/>
    <property type="match status" value="1"/>
</dbReference>
<reference evidence="1" key="1">
    <citation type="submission" date="2021-07" db="EMBL/GenBank/DDBJ databases">
        <authorList>
            <person name="Durling M."/>
        </authorList>
    </citation>
    <scope>NUCLEOTIDE SEQUENCE</scope>
</reference>
<dbReference type="AlphaFoldDB" id="A0A9N9L4B1"/>
<organism evidence="1 2">
    <name type="scientific">Hymenoscyphus fraxineus</name>
    <dbReference type="NCBI Taxonomy" id="746836"/>
    <lineage>
        <taxon>Eukaryota</taxon>
        <taxon>Fungi</taxon>
        <taxon>Dikarya</taxon>
        <taxon>Ascomycota</taxon>
        <taxon>Pezizomycotina</taxon>
        <taxon>Leotiomycetes</taxon>
        <taxon>Helotiales</taxon>
        <taxon>Helotiaceae</taxon>
        <taxon>Hymenoscyphus</taxon>
    </lineage>
</organism>
<dbReference type="PANTHER" id="PTHR42749:SF1">
    <property type="entry name" value="CELL SHAPE-DETERMINING PROTEIN MREB"/>
    <property type="match status" value="1"/>
</dbReference>
<dbReference type="InterPro" id="IPR043129">
    <property type="entry name" value="ATPase_NBD"/>
</dbReference>
<protein>
    <recommendedName>
        <fullName evidence="3">Actin-like ATPase domain-containing protein</fullName>
    </recommendedName>
</protein>